<keyword evidence="2" id="KW-1185">Reference proteome</keyword>
<dbReference type="GeneID" id="67212421"/>
<dbReference type="EMBL" id="CP081959">
    <property type="protein sequence ID" value="QZP39159.1"/>
    <property type="molecule type" value="Genomic_DNA"/>
</dbReference>
<evidence type="ECO:0000313" key="1">
    <source>
        <dbReference type="EMBL" id="QZP39159.1"/>
    </source>
</evidence>
<dbReference type="Pfam" id="PF21811">
    <property type="entry name" value="RdfA"/>
    <property type="match status" value="1"/>
</dbReference>
<name>A0A8T8WH34_9EURY</name>
<gene>
    <name evidence="1" type="ORF">K6T50_15960</name>
</gene>
<keyword evidence="1" id="KW-0614">Plasmid</keyword>
<dbReference type="RefSeq" id="WP_222608957.1">
    <property type="nucleotide sequence ID" value="NZ_CP081959.1"/>
</dbReference>
<protein>
    <submittedName>
        <fullName evidence="1">Uncharacterized protein</fullName>
    </submittedName>
</protein>
<organism evidence="1 2">
    <name type="scientific">Halobaculum magnesiiphilum</name>
    <dbReference type="NCBI Taxonomy" id="1017351"/>
    <lineage>
        <taxon>Archaea</taxon>
        <taxon>Methanobacteriati</taxon>
        <taxon>Methanobacteriota</taxon>
        <taxon>Stenosarchaea group</taxon>
        <taxon>Halobacteria</taxon>
        <taxon>Halobacteriales</taxon>
        <taxon>Haloferacaceae</taxon>
        <taxon>Halobaculum</taxon>
    </lineage>
</organism>
<evidence type="ECO:0000313" key="2">
    <source>
        <dbReference type="Proteomes" id="UP000826254"/>
    </source>
</evidence>
<dbReference type="InterPro" id="IPR048925">
    <property type="entry name" value="RdfA"/>
</dbReference>
<geneLocation type="plasmid" evidence="1 2">
    <name>unnamed1</name>
</geneLocation>
<reference evidence="1 2" key="1">
    <citation type="journal article" date="2021" name="Int. J. Syst. Evol. Microbiol.">
        <title>Halobaculum halophilum sp. nov. and Halobaculum salinum sp. nov., isolated from salt lake and saline soil.</title>
        <authorList>
            <person name="Cui H.L."/>
            <person name="Shi X.W."/>
            <person name="Yin X.M."/>
            <person name="Yang X.Y."/>
            <person name="Hou J."/>
            <person name="Zhu L."/>
        </authorList>
    </citation>
    <scope>NUCLEOTIDE SEQUENCE [LARGE SCALE GENOMIC DNA]</scope>
    <source>
        <strain evidence="1 2">NBRC 109044</strain>
    </source>
</reference>
<dbReference type="AlphaFoldDB" id="A0A8T8WH34"/>
<accession>A0A8T8WH34</accession>
<dbReference type="KEGG" id="hmp:K6T50_15960"/>
<sequence>MEDSADAPPCRCKVGTVATEYGFDGIHSELVERWVGDRGESGTSVRSLADRFNQRILRAELRAADVDLVEGRVENLHSLLTDKNRLEAVQLEAKSSLEREGVNVEKAMDKFCSHQTIYRHLRNCLDAEKEKNVLSKEHELDRVGSIQHRTEAVVEDSIKRLRDGNKLDIGEFEVLVNVRVTCESCGTLHDSIDLIERGGCDCRR</sequence>
<proteinExistence type="predicted"/>
<dbReference type="Proteomes" id="UP000826254">
    <property type="component" value="Plasmid unnamed1"/>
</dbReference>